<organism evidence="1 2">
    <name type="scientific">Candidatus Iainarchaeum sp</name>
    <dbReference type="NCBI Taxonomy" id="3101447"/>
    <lineage>
        <taxon>Archaea</taxon>
        <taxon>Candidatus Iainarchaeota</taxon>
        <taxon>Candidatus Iainarchaeia</taxon>
        <taxon>Candidatus Iainarchaeales</taxon>
        <taxon>Candidatus Iainarchaeaceae</taxon>
        <taxon>Candidatus Iainarchaeum</taxon>
    </lineage>
</organism>
<evidence type="ECO:0000313" key="1">
    <source>
        <dbReference type="EMBL" id="HIH07983.1"/>
    </source>
</evidence>
<dbReference type="Proteomes" id="UP000577419">
    <property type="component" value="Unassembled WGS sequence"/>
</dbReference>
<protein>
    <recommendedName>
        <fullName evidence="3">Glycosyltransferase family 2 protein</fullName>
    </recommendedName>
</protein>
<gene>
    <name evidence="1" type="ORF">HA237_01285</name>
</gene>
<proteinExistence type="predicted"/>
<accession>A0A7J4IR43</accession>
<comment type="caution">
    <text evidence="1">The sequence shown here is derived from an EMBL/GenBank/DDBJ whole genome shotgun (WGS) entry which is preliminary data.</text>
</comment>
<dbReference type="EMBL" id="DUFG01000008">
    <property type="protein sequence ID" value="HIH07983.1"/>
    <property type="molecule type" value="Genomic_DNA"/>
</dbReference>
<evidence type="ECO:0008006" key="3">
    <source>
        <dbReference type="Google" id="ProtNLM"/>
    </source>
</evidence>
<dbReference type="Gene3D" id="3.90.550.40">
    <property type="match status" value="1"/>
</dbReference>
<evidence type="ECO:0000313" key="2">
    <source>
        <dbReference type="Proteomes" id="UP000577419"/>
    </source>
</evidence>
<reference evidence="2" key="1">
    <citation type="journal article" date="2020" name="bioRxiv">
        <title>A rank-normalized archaeal taxonomy based on genome phylogeny resolves widespread incomplete and uneven classifications.</title>
        <authorList>
            <person name="Rinke C."/>
            <person name="Chuvochina M."/>
            <person name="Mussig A.J."/>
            <person name="Chaumeil P.-A."/>
            <person name="Waite D.W."/>
            <person name="Whitman W.B."/>
            <person name="Parks D.H."/>
            <person name="Hugenholtz P."/>
        </authorList>
    </citation>
    <scope>NUCLEOTIDE SEQUENCE [LARGE SCALE GENOMIC DNA]</scope>
</reference>
<dbReference type="SUPFAM" id="SSF53448">
    <property type="entry name" value="Nucleotide-diphospho-sugar transferases"/>
    <property type="match status" value="1"/>
</dbReference>
<sequence length="230" mass="25660">MAEKAEKVEKLAKHVVYCTPLYESVPVASFTSFIVALSSSFKLFEKFGFSSVRGTYLQIARRKIAEDVLERNKKEPVDFLLWVDSDSVFTVEDIAKLFLTQKKTKADLVSGFYVTKRPPIVPVCYKQTKDGFVTPSEVPFNAVFEVDAAGFGFLLMKFSALKKVTEKYGLNKAFQVVDPETGEDLGEDLVFCKLAKKEGLKIVVNSGIQIGHAGSTITPEQFFATQKKKN</sequence>
<dbReference type="InterPro" id="IPR029044">
    <property type="entry name" value="Nucleotide-diphossugar_trans"/>
</dbReference>
<name>A0A7J4IR43_9ARCH</name>
<dbReference type="AlphaFoldDB" id="A0A7J4IR43"/>